<dbReference type="CDD" id="cd01741">
    <property type="entry name" value="GATase1_1"/>
    <property type="match status" value="1"/>
</dbReference>
<name>A0ABV0BL63_9HYPH</name>
<keyword evidence="3" id="KW-1185">Reference proteome</keyword>
<dbReference type="Pfam" id="PF00117">
    <property type="entry name" value="GATase"/>
    <property type="match status" value="1"/>
</dbReference>
<accession>A0ABV0BL63</accession>
<protein>
    <submittedName>
        <fullName evidence="2">Glutamine amidotransferase</fullName>
    </submittedName>
</protein>
<dbReference type="EMBL" id="JBBYXI010000005">
    <property type="protein sequence ID" value="MEN3931738.1"/>
    <property type="molecule type" value="Genomic_DNA"/>
</dbReference>
<dbReference type="InterPro" id="IPR044992">
    <property type="entry name" value="ChyE-like"/>
</dbReference>
<organism evidence="2 3">
    <name type="scientific">Hohaiivirga grylli</name>
    <dbReference type="NCBI Taxonomy" id="3133970"/>
    <lineage>
        <taxon>Bacteria</taxon>
        <taxon>Pseudomonadati</taxon>
        <taxon>Pseudomonadota</taxon>
        <taxon>Alphaproteobacteria</taxon>
        <taxon>Hyphomicrobiales</taxon>
        <taxon>Methylobacteriaceae</taxon>
        <taxon>Hohaiivirga</taxon>
    </lineage>
</organism>
<dbReference type="RefSeq" id="WP_346337786.1">
    <property type="nucleotide sequence ID" value="NZ_JBBYXI010000005.1"/>
</dbReference>
<dbReference type="PANTHER" id="PTHR42695">
    <property type="entry name" value="GLUTAMINE AMIDOTRANSFERASE YLR126C-RELATED"/>
    <property type="match status" value="1"/>
</dbReference>
<evidence type="ECO:0000259" key="1">
    <source>
        <dbReference type="Pfam" id="PF00117"/>
    </source>
</evidence>
<dbReference type="Proteomes" id="UP001418637">
    <property type="component" value="Unassembled WGS sequence"/>
</dbReference>
<feature type="domain" description="Glutamine amidotransferase" evidence="1">
    <location>
        <begin position="33"/>
        <end position="194"/>
    </location>
</feature>
<dbReference type="PROSITE" id="PS51273">
    <property type="entry name" value="GATASE_TYPE_1"/>
    <property type="match status" value="1"/>
</dbReference>
<proteinExistence type="predicted"/>
<sequence length="252" mass="28305">MADITANSESDKKPVLIVLHQEASTAGRIGDILVQRGYALDIRRPRFGDMLPETLVNHTGAIIFGGPMSANDNEDFIRQEIDWISVPLRENKPFLGICLGAQMLARNLGSTVRHHTQGLNEIGYYQITPTDMGSNFAQKVGAPWPSHVYHWHSEGFECPAGAEKLVSGEYFPNQAFRYGQNAYAIQFHPEVTQDMMKLWTIKAAEKLTLPGAQDRNTQLESRLRYDPEVDRWINRFIDFWLSSGNGDGLALA</sequence>
<reference evidence="2 3" key="1">
    <citation type="submission" date="2024-04" db="EMBL/GenBank/DDBJ databases">
        <title>A novel species isolated from cricket.</title>
        <authorList>
            <person name="Wang H.-C."/>
        </authorList>
    </citation>
    <scope>NUCLEOTIDE SEQUENCE [LARGE SCALE GENOMIC DNA]</scope>
    <source>
        <strain evidence="2 3">WL0021</strain>
    </source>
</reference>
<keyword evidence="2" id="KW-0315">Glutamine amidotransferase</keyword>
<gene>
    <name evidence="2" type="ORF">WJT86_11795</name>
</gene>
<comment type="caution">
    <text evidence="2">The sequence shown here is derived from an EMBL/GenBank/DDBJ whole genome shotgun (WGS) entry which is preliminary data.</text>
</comment>
<evidence type="ECO:0000313" key="3">
    <source>
        <dbReference type="Proteomes" id="UP001418637"/>
    </source>
</evidence>
<dbReference type="SUPFAM" id="SSF52317">
    <property type="entry name" value="Class I glutamine amidotransferase-like"/>
    <property type="match status" value="1"/>
</dbReference>
<dbReference type="NCBIfam" id="NF005072">
    <property type="entry name" value="PRK06490.1"/>
    <property type="match status" value="1"/>
</dbReference>
<dbReference type="InterPro" id="IPR029062">
    <property type="entry name" value="Class_I_gatase-like"/>
</dbReference>
<evidence type="ECO:0000313" key="2">
    <source>
        <dbReference type="EMBL" id="MEN3931738.1"/>
    </source>
</evidence>
<dbReference type="InterPro" id="IPR017926">
    <property type="entry name" value="GATASE"/>
</dbReference>
<dbReference type="Gene3D" id="3.40.50.880">
    <property type="match status" value="1"/>
</dbReference>
<dbReference type="PANTHER" id="PTHR42695:SF5">
    <property type="entry name" value="GLUTAMINE AMIDOTRANSFERASE YLR126C-RELATED"/>
    <property type="match status" value="1"/>
</dbReference>